<dbReference type="InterPro" id="IPR002223">
    <property type="entry name" value="Kunitz_BPTI"/>
</dbReference>
<dbReference type="PRINTS" id="PR00759">
    <property type="entry name" value="BASICPTASE"/>
</dbReference>
<evidence type="ECO:0000313" key="3">
    <source>
        <dbReference type="EMBL" id="KAL0985322.1"/>
    </source>
</evidence>
<evidence type="ECO:0000313" key="4">
    <source>
        <dbReference type="Proteomes" id="UP001557470"/>
    </source>
</evidence>
<dbReference type="Gene3D" id="4.10.410.10">
    <property type="entry name" value="Pancreatic trypsin inhibitor Kunitz domain"/>
    <property type="match status" value="1"/>
</dbReference>
<dbReference type="EMBL" id="JAGEUA010000004">
    <property type="protein sequence ID" value="KAL0985322.1"/>
    <property type="molecule type" value="Genomic_DNA"/>
</dbReference>
<evidence type="ECO:0000256" key="1">
    <source>
        <dbReference type="ARBA" id="ARBA00023157"/>
    </source>
</evidence>
<dbReference type="AlphaFoldDB" id="A0ABD0WZA9"/>
<reference evidence="3 4" key="1">
    <citation type="submission" date="2024-06" db="EMBL/GenBank/DDBJ databases">
        <authorList>
            <person name="Pan Q."/>
            <person name="Wen M."/>
            <person name="Jouanno E."/>
            <person name="Zahm M."/>
            <person name="Klopp C."/>
            <person name="Cabau C."/>
            <person name="Louis A."/>
            <person name="Berthelot C."/>
            <person name="Parey E."/>
            <person name="Roest Crollius H."/>
            <person name="Montfort J."/>
            <person name="Robinson-Rechavi M."/>
            <person name="Bouchez O."/>
            <person name="Lampietro C."/>
            <person name="Lopez Roques C."/>
            <person name="Donnadieu C."/>
            <person name="Postlethwait J."/>
            <person name="Bobe J."/>
            <person name="Verreycken H."/>
            <person name="Guiguen Y."/>
        </authorList>
    </citation>
    <scope>NUCLEOTIDE SEQUENCE [LARGE SCALE GENOMIC DNA]</scope>
    <source>
        <strain evidence="3">Up_M1</strain>
        <tissue evidence="3">Testis</tissue>
    </source>
</reference>
<sequence length="119" mass="13637">MIGLVTKDVQEKFTEDEEEVTKFLEHSADVSQTQADLGLGDVKYDFSRSDGDTVTPHRNSNDACLLKRDQGSCQDYNLKWYFDTTKSKCSPFWYGGCGGNRNRFETLEACEGFCLRRRQ</sequence>
<dbReference type="Pfam" id="PF00014">
    <property type="entry name" value="Kunitz_BPTI"/>
    <property type="match status" value="1"/>
</dbReference>
<dbReference type="PROSITE" id="PS00280">
    <property type="entry name" value="BPTI_KUNITZ_1"/>
    <property type="match status" value="1"/>
</dbReference>
<dbReference type="Proteomes" id="UP001557470">
    <property type="component" value="Unassembled WGS sequence"/>
</dbReference>
<protein>
    <recommendedName>
        <fullName evidence="2">BPTI/Kunitz inhibitor domain-containing protein</fullName>
    </recommendedName>
</protein>
<dbReference type="InterPro" id="IPR020901">
    <property type="entry name" value="Prtase_inh_Kunz-CS"/>
</dbReference>
<proteinExistence type="predicted"/>
<gene>
    <name evidence="3" type="ORF">UPYG_G00155460</name>
</gene>
<dbReference type="FunFam" id="4.10.410.10:FF:000020">
    <property type="entry name" value="Collagen, type VI, alpha 3"/>
    <property type="match status" value="1"/>
</dbReference>
<dbReference type="InterPro" id="IPR036880">
    <property type="entry name" value="Kunitz_BPTI_sf"/>
</dbReference>
<keyword evidence="4" id="KW-1185">Reference proteome</keyword>
<dbReference type="SMART" id="SM00131">
    <property type="entry name" value="KU"/>
    <property type="match status" value="1"/>
</dbReference>
<comment type="caution">
    <text evidence="3">The sequence shown here is derived from an EMBL/GenBank/DDBJ whole genome shotgun (WGS) entry which is preliminary data.</text>
</comment>
<evidence type="ECO:0000259" key="2">
    <source>
        <dbReference type="PROSITE" id="PS50279"/>
    </source>
</evidence>
<name>A0ABD0WZA9_UMBPY</name>
<organism evidence="3 4">
    <name type="scientific">Umbra pygmaea</name>
    <name type="common">Eastern mudminnow</name>
    <dbReference type="NCBI Taxonomy" id="75934"/>
    <lineage>
        <taxon>Eukaryota</taxon>
        <taxon>Metazoa</taxon>
        <taxon>Chordata</taxon>
        <taxon>Craniata</taxon>
        <taxon>Vertebrata</taxon>
        <taxon>Euteleostomi</taxon>
        <taxon>Actinopterygii</taxon>
        <taxon>Neopterygii</taxon>
        <taxon>Teleostei</taxon>
        <taxon>Protacanthopterygii</taxon>
        <taxon>Esociformes</taxon>
        <taxon>Umbridae</taxon>
        <taxon>Umbra</taxon>
    </lineage>
</organism>
<dbReference type="PANTHER" id="PTHR10083">
    <property type="entry name" value="KUNITZ-TYPE PROTEASE INHIBITOR-RELATED"/>
    <property type="match status" value="1"/>
</dbReference>
<dbReference type="SUPFAM" id="SSF57362">
    <property type="entry name" value="BPTI-like"/>
    <property type="match status" value="1"/>
</dbReference>
<keyword evidence="1" id="KW-1015">Disulfide bond</keyword>
<dbReference type="InterPro" id="IPR050098">
    <property type="entry name" value="TFPI/VKTCI-like"/>
</dbReference>
<dbReference type="PANTHER" id="PTHR10083:SF375">
    <property type="entry name" value="BPTI_KUNITZ INHIBITOR DOMAIN-CONTAINING PROTEIN"/>
    <property type="match status" value="1"/>
</dbReference>
<accession>A0ABD0WZA9</accession>
<feature type="domain" description="BPTI/Kunitz inhibitor" evidence="2">
    <location>
        <begin position="64"/>
        <end position="114"/>
    </location>
</feature>
<dbReference type="CDD" id="cd22631">
    <property type="entry name" value="Kunitz_collagen_alpha6_VI-like"/>
    <property type="match status" value="1"/>
</dbReference>
<dbReference type="PROSITE" id="PS50279">
    <property type="entry name" value="BPTI_KUNITZ_2"/>
    <property type="match status" value="1"/>
</dbReference>